<dbReference type="InterPro" id="IPR002043">
    <property type="entry name" value="UDG_fam1"/>
</dbReference>
<proteinExistence type="predicted"/>
<organism evidence="1 2">
    <name type="scientific">Bauldia litoralis</name>
    <dbReference type="NCBI Taxonomy" id="665467"/>
    <lineage>
        <taxon>Bacteria</taxon>
        <taxon>Pseudomonadati</taxon>
        <taxon>Pseudomonadota</taxon>
        <taxon>Alphaproteobacteria</taxon>
        <taxon>Hyphomicrobiales</taxon>
        <taxon>Kaistiaceae</taxon>
        <taxon>Bauldia</taxon>
    </lineage>
</organism>
<dbReference type="SUPFAM" id="SSF52141">
    <property type="entry name" value="Uracil-DNA glycosylase-like"/>
    <property type="match status" value="1"/>
</dbReference>
<dbReference type="STRING" id="665467.SAMN02982931_01686"/>
<dbReference type="PANTHER" id="PTHR11264:SF0">
    <property type="entry name" value="URACIL-DNA GLYCOSYLASE"/>
    <property type="match status" value="1"/>
</dbReference>
<dbReference type="EMBL" id="FMXQ01000003">
    <property type="protein sequence ID" value="SDB22441.1"/>
    <property type="molecule type" value="Genomic_DNA"/>
</dbReference>
<dbReference type="GO" id="GO:0097510">
    <property type="term" value="P:base-excision repair, AP site formation via deaminated base removal"/>
    <property type="evidence" value="ECO:0007669"/>
    <property type="project" value="TreeGrafter"/>
</dbReference>
<dbReference type="Gene3D" id="3.40.470.10">
    <property type="entry name" value="Uracil-DNA glycosylase-like domain"/>
    <property type="match status" value="1"/>
</dbReference>
<reference evidence="1 2" key="1">
    <citation type="submission" date="2016-10" db="EMBL/GenBank/DDBJ databases">
        <authorList>
            <person name="de Groot N.N."/>
        </authorList>
    </citation>
    <scope>NUCLEOTIDE SEQUENCE [LARGE SCALE GENOMIC DNA]</scope>
    <source>
        <strain evidence="1 2">ATCC 35022</strain>
    </source>
</reference>
<dbReference type="Proteomes" id="UP000199071">
    <property type="component" value="Unassembled WGS sequence"/>
</dbReference>
<accession>A0A1G6BP84</accession>
<dbReference type="AlphaFoldDB" id="A0A1G6BP84"/>
<gene>
    <name evidence="1" type="ORF">SAMN02982931_01686</name>
</gene>
<dbReference type="RefSeq" id="WP_244521189.1">
    <property type="nucleotide sequence ID" value="NZ_FMXQ01000003.1"/>
</dbReference>
<evidence type="ECO:0000313" key="1">
    <source>
        <dbReference type="EMBL" id="SDB22441.1"/>
    </source>
</evidence>
<name>A0A1G6BP84_9HYPH</name>
<evidence type="ECO:0000313" key="2">
    <source>
        <dbReference type="Proteomes" id="UP000199071"/>
    </source>
</evidence>
<dbReference type="InterPro" id="IPR036895">
    <property type="entry name" value="Uracil-DNA_glycosylase-like_sf"/>
</dbReference>
<sequence>MGVALAQAMQDILVDWRNDLDPAWHPVLADTELGFADIDPALTLEAWEPVFPARKSKGFPGAPKGAHIFRAFDGIAPEAVRCVVLGQDPYPCPAFATGRAFEAGNVADWRELEKMFSTSVRTFMQLIAAARVGEPCYVGSTAGWQRLMGDVETGGIDLEPADAVADRWVANGVLLLNSSFTLSRFAVAGDPHQLRGHLPLWRPLMVDVLRHLAGRGTPVVFIAFGDQAADALAAAGIAEGRTGHVGSLLRDHPARAEAVLALENPFVAANRMLRDMGGQAVSW</sequence>
<dbReference type="GO" id="GO:0004844">
    <property type="term" value="F:uracil DNA N-glycosylase activity"/>
    <property type="evidence" value="ECO:0007669"/>
    <property type="project" value="InterPro"/>
</dbReference>
<keyword evidence="2" id="KW-1185">Reference proteome</keyword>
<protein>
    <submittedName>
        <fullName evidence="1">Uracil-DNA glycosylase</fullName>
    </submittedName>
</protein>
<dbReference type="PANTHER" id="PTHR11264">
    <property type="entry name" value="URACIL-DNA GLYCOSYLASE"/>
    <property type="match status" value="1"/>
</dbReference>